<evidence type="ECO:0000256" key="1">
    <source>
        <dbReference type="SAM" id="MobiDB-lite"/>
    </source>
</evidence>
<feature type="region of interest" description="Disordered" evidence="1">
    <location>
        <begin position="213"/>
        <end position="314"/>
    </location>
</feature>
<feature type="compositionally biased region" description="Polar residues" evidence="1">
    <location>
        <begin position="421"/>
        <end position="430"/>
    </location>
</feature>
<feature type="compositionally biased region" description="Basic residues" evidence="1">
    <location>
        <begin position="437"/>
        <end position="459"/>
    </location>
</feature>
<comment type="caution">
    <text evidence="3">The sequence shown here is derived from an EMBL/GenBank/DDBJ whole genome shotgun (WGS) entry which is preliminary data.</text>
</comment>
<dbReference type="InterPro" id="IPR039136">
    <property type="entry name" value="NUFIP1-like"/>
</dbReference>
<dbReference type="GO" id="GO:0005634">
    <property type="term" value="C:nucleus"/>
    <property type="evidence" value="ECO:0007669"/>
    <property type="project" value="TreeGrafter"/>
</dbReference>
<proteinExistence type="predicted"/>
<feature type="compositionally biased region" description="Basic and acidic residues" evidence="1">
    <location>
        <begin position="287"/>
        <end position="297"/>
    </location>
</feature>
<evidence type="ECO:0000313" key="3">
    <source>
        <dbReference type="EMBL" id="CAI0442304.1"/>
    </source>
</evidence>
<organism evidence="3 4">
    <name type="scientific">Linum tenue</name>
    <dbReference type="NCBI Taxonomy" id="586396"/>
    <lineage>
        <taxon>Eukaryota</taxon>
        <taxon>Viridiplantae</taxon>
        <taxon>Streptophyta</taxon>
        <taxon>Embryophyta</taxon>
        <taxon>Tracheophyta</taxon>
        <taxon>Spermatophyta</taxon>
        <taxon>Magnoliopsida</taxon>
        <taxon>eudicotyledons</taxon>
        <taxon>Gunneridae</taxon>
        <taxon>Pentapetalae</taxon>
        <taxon>rosids</taxon>
        <taxon>fabids</taxon>
        <taxon>Malpighiales</taxon>
        <taxon>Linaceae</taxon>
        <taxon>Linum</taxon>
    </lineage>
</organism>
<protein>
    <recommendedName>
        <fullName evidence="2">FMR1-interacting protein 1 conserved domain-containing protein</fullName>
    </recommendedName>
</protein>
<feature type="compositionally biased region" description="Low complexity" evidence="1">
    <location>
        <begin position="249"/>
        <end position="267"/>
    </location>
</feature>
<feature type="domain" description="FMR1-interacting protein 1 conserved" evidence="2">
    <location>
        <begin position="351"/>
        <end position="386"/>
    </location>
</feature>
<dbReference type="InterPro" id="IPR019496">
    <property type="entry name" value="NUFIP1_cons_dom"/>
</dbReference>
<dbReference type="EMBL" id="CAMGYJ010000007">
    <property type="protein sequence ID" value="CAI0442304.1"/>
    <property type="molecule type" value="Genomic_DNA"/>
</dbReference>
<feature type="compositionally biased region" description="Low complexity" evidence="1">
    <location>
        <begin position="22"/>
        <end position="39"/>
    </location>
</feature>
<dbReference type="PANTHER" id="PTHR13309:SF0">
    <property type="entry name" value="FMR1-INTERACTING PROTEIN NUFIP1"/>
    <property type="match status" value="1"/>
</dbReference>
<keyword evidence="4" id="KW-1185">Reference proteome</keyword>
<dbReference type="Proteomes" id="UP001154282">
    <property type="component" value="Unassembled WGS sequence"/>
</dbReference>
<feature type="compositionally biased region" description="Polar residues" evidence="1">
    <location>
        <begin position="232"/>
        <end position="242"/>
    </location>
</feature>
<name>A0AAV0M8L1_9ROSI</name>
<dbReference type="PANTHER" id="PTHR13309">
    <property type="entry name" value="NUCLEAR FRAGILE X MENTAL RETARDATION PROTEIN INTERACTING PROTEIN 1"/>
    <property type="match status" value="1"/>
</dbReference>
<dbReference type="GO" id="GO:0003723">
    <property type="term" value="F:RNA binding"/>
    <property type="evidence" value="ECO:0007669"/>
    <property type="project" value="InterPro"/>
</dbReference>
<feature type="compositionally biased region" description="Polar residues" evidence="1">
    <location>
        <begin position="40"/>
        <end position="61"/>
    </location>
</feature>
<feature type="region of interest" description="Disordered" evidence="1">
    <location>
        <begin position="420"/>
        <end position="486"/>
    </location>
</feature>
<dbReference type="GO" id="GO:0000492">
    <property type="term" value="P:box C/D snoRNP assembly"/>
    <property type="evidence" value="ECO:0007669"/>
    <property type="project" value="TreeGrafter"/>
</dbReference>
<feature type="compositionally biased region" description="Polar residues" evidence="1">
    <location>
        <begin position="268"/>
        <end position="285"/>
    </location>
</feature>
<gene>
    <name evidence="3" type="ORF">LITE_LOCUS27214</name>
</gene>
<dbReference type="Pfam" id="PF10453">
    <property type="entry name" value="NUFIP1"/>
    <property type="match status" value="1"/>
</dbReference>
<feature type="region of interest" description="Disordered" evidence="1">
    <location>
        <begin position="1"/>
        <end position="70"/>
    </location>
</feature>
<sequence>MRHPGPGNSFRPRPQHQPQPPAQLQANANANANPTAPGNSQGLLGNPSQGNSPFMMQSSVPMQPPVGGINPPTFNNSGTHQSNGQFMPNMHPMMMQQPGYFNAPPMMAPQFNPGLPPQNYPSNMGGAPMYANQMNPFQQVQLVQQLASLVQHLSQNVGLMNMPPPQMQNMNSMMPLQVPNLPQVGPGNIPPNCHPPPVPQNPNMFPNRIFGAVQQPNPNQQNFVMQPMGANMPNSSTATTEQGPGPGNPSAAEQAFQSQSSSFPRQQGNFDGNAQGSKTNPQWRNSPRKDFKQHFNKEGSQPRYNNSQNLANDNKKRKFELKGHGYERAPKFAGTNSPSQVGAKKRTLVVNYPEHEVKQWCELRKKNYPTKSNVDKKQALKLANSEAIEKEAALRREQLKEVLAKQAELGVEVAEVPSHYLSDSNKQATGQGDGRWEKKKGRFQNKHDKRRERRNKRGQKNGNHATTSTHDDHSTSSGVPAANKKQPTLLEKLLSRDIKKDNQRLLQAFRFMAMNSFFKDSPGKPLSFPEVAVQEDDIGTTVVVEENAACDGKSEEASDERGVESLTVEINAGQDHGHDHYNGKQEQQLEMKPMTGLTRERKNLAAEIVKTEGEEGEIID</sequence>
<feature type="compositionally biased region" description="Low complexity" evidence="1">
    <location>
        <begin position="213"/>
        <end position="228"/>
    </location>
</feature>
<accession>A0AAV0M8L1</accession>
<evidence type="ECO:0000259" key="2">
    <source>
        <dbReference type="Pfam" id="PF10453"/>
    </source>
</evidence>
<dbReference type="AlphaFoldDB" id="A0AAV0M8L1"/>
<reference evidence="3" key="1">
    <citation type="submission" date="2022-08" db="EMBL/GenBank/DDBJ databases">
        <authorList>
            <person name="Gutierrez-Valencia J."/>
        </authorList>
    </citation>
    <scope>NUCLEOTIDE SEQUENCE</scope>
</reference>
<feature type="compositionally biased region" description="Polar residues" evidence="1">
    <location>
        <begin position="298"/>
        <end position="312"/>
    </location>
</feature>
<evidence type="ECO:0000313" key="4">
    <source>
        <dbReference type="Proteomes" id="UP001154282"/>
    </source>
</evidence>